<organism evidence="3 4">
    <name type="scientific">Nocardioides lianchengensis</name>
    <dbReference type="NCBI Taxonomy" id="1045774"/>
    <lineage>
        <taxon>Bacteria</taxon>
        <taxon>Bacillati</taxon>
        <taxon>Actinomycetota</taxon>
        <taxon>Actinomycetes</taxon>
        <taxon>Propionibacteriales</taxon>
        <taxon>Nocardioidaceae</taxon>
        <taxon>Nocardioides</taxon>
    </lineage>
</organism>
<protein>
    <submittedName>
        <fullName evidence="3">Lsr2 protein</fullName>
    </submittedName>
</protein>
<keyword evidence="4" id="KW-1185">Reference proteome</keyword>
<evidence type="ECO:0000313" key="4">
    <source>
        <dbReference type="Proteomes" id="UP000199034"/>
    </source>
</evidence>
<sequence>MERASAPTPYDEARAGTDTRLVRAWALQQGIQVAPKGGLPRFVYELYRRAHPGS</sequence>
<evidence type="ECO:0000259" key="2">
    <source>
        <dbReference type="Pfam" id="PF23359"/>
    </source>
</evidence>
<proteinExistence type="predicted"/>
<dbReference type="InterPro" id="IPR055370">
    <property type="entry name" value="Lsr2_DNA-bd"/>
</dbReference>
<gene>
    <name evidence="3" type="ORF">SAMN05421872_114110</name>
</gene>
<dbReference type="Proteomes" id="UP000199034">
    <property type="component" value="Unassembled WGS sequence"/>
</dbReference>
<dbReference type="InterPro" id="IPR036625">
    <property type="entry name" value="E3-bd_dom_sf"/>
</dbReference>
<dbReference type="RefSeq" id="WP_170867204.1">
    <property type="nucleotide sequence ID" value="NZ_FMZM01000014.1"/>
</dbReference>
<feature type="domain" description="Lsr2 DNA-binding" evidence="2">
    <location>
        <begin position="15"/>
        <end position="50"/>
    </location>
</feature>
<dbReference type="GO" id="GO:0016746">
    <property type="term" value="F:acyltransferase activity"/>
    <property type="evidence" value="ECO:0007669"/>
    <property type="project" value="InterPro"/>
</dbReference>
<keyword evidence="1" id="KW-0238">DNA-binding</keyword>
<dbReference type="Gene3D" id="4.10.320.10">
    <property type="entry name" value="E3-binding domain"/>
    <property type="match status" value="1"/>
</dbReference>
<evidence type="ECO:0000313" key="3">
    <source>
        <dbReference type="EMBL" id="SDE07776.1"/>
    </source>
</evidence>
<dbReference type="Pfam" id="PF23359">
    <property type="entry name" value="Lsr2_DNA-bd"/>
    <property type="match status" value="1"/>
</dbReference>
<evidence type="ECO:0000256" key="1">
    <source>
        <dbReference type="ARBA" id="ARBA00023125"/>
    </source>
</evidence>
<name>A0A1G7A1L3_9ACTN</name>
<dbReference type="STRING" id="1045774.SAMN05421872_114110"/>
<dbReference type="EMBL" id="FMZM01000014">
    <property type="protein sequence ID" value="SDE07776.1"/>
    <property type="molecule type" value="Genomic_DNA"/>
</dbReference>
<reference evidence="4" key="1">
    <citation type="submission" date="2016-10" db="EMBL/GenBank/DDBJ databases">
        <authorList>
            <person name="Varghese N."/>
            <person name="Submissions S."/>
        </authorList>
    </citation>
    <scope>NUCLEOTIDE SEQUENCE [LARGE SCALE GENOMIC DNA]</scope>
    <source>
        <strain evidence="4">CGMCC 4.6858</strain>
    </source>
</reference>
<dbReference type="GO" id="GO:0003677">
    <property type="term" value="F:DNA binding"/>
    <property type="evidence" value="ECO:0007669"/>
    <property type="project" value="UniProtKB-KW"/>
</dbReference>
<accession>A0A1G7A1L3</accession>
<dbReference type="AlphaFoldDB" id="A0A1G7A1L3"/>